<name>A0A8J5XWT9_DIALT</name>
<dbReference type="Pfam" id="PF03134">
    <property type="entry name" value="TB2_DP1_HVA22"/>
    <property type="match status" value="1"/>
</dbReference>
<dbReference type="PANTHER" id="PTHR12300">
    <property type="entry name" value="HVA22-LIKE PROTEINS"/>
    <property type="match status" value="1"/>
</dbReference>
<comment type="caution">
    <text evidence="7">The sequence shown here is derived from an EMBL/GenBank/DDBJ whole genome shotgun (WGS) entry which is preliminary data.</text>
</comment>
<dbReference type="PANTHER" id="PTHR12300:SF161">
    <property type="entry name" value="RECEPTOR EXPRESSION-ENHANCING PROTEIN"/>
    <property type="match status" value="1"/>
</dbReference>
<dbReference type="EMBL" id="JAGTXO010000001">
    <property type="protein sequence ID" value="KAG8470112.1"/>
    <property type="molecule type" value="Genomic_DNA"/>
</dbReference>
<gene>
    <name evidence="7" type="ORF">KFE25_008533</name>
</gene>
<organism evidence="7 8">
    <name type="scientific">Diacronema lutheri</name>
    <name type="common">Unicellular marine alga</name>
    <name type="synonym">Monochrysis lutheri</name>
    <dbReference type="NCBI Taxonomy" id="2081491"/>
    <lineage>
        <taxon>Eukaryota</taxon>
        <taxon>Haptista</taxon>
        <taxon>Haptophyta</taxon>
        <taxon>Pavlovophyceae</taxon>
        <taxon>Pavlovales</taxon>
        <taxon>Pavlovaceae</taxon>
        <taxon>Diacronema</taxon>
    </lineage>
</organism>
<feature type="transmembrane region" description="Helical" evidence="6">
    <location>
        <begin position="254"/>
        <end position="278"/>
    </location>
</feature>
<dbReference type="GO" id="GO:0016020">
    <property type="term" value="C:membrane"/>
    <property type="evidence" value="ECO:0007669"/>
    <property type="project" value="UniProtKB-SubCell"/>
</dbReference>
<evidence type="ECO:0000256" key="1">
    <source>
        <dbReference type="ARBA" id="ARBA00004141"/>
    </source>
</evidence>
<dbReference type="InterPro" id="IPR004345">
    <property type="entry name" value="TB2_DP1_HVA22"/>
</dbReference>
<comment type="subcellular location">
    <subcellularLocation>
        <location evidence="1">Membrane</location>
        <topology evidence="1">Multi-pass membrane protein</topology>
    </subcellularLocation>
</comment>
<keyword evidence="8" id="KW-1185">Reference proteome</keyword>
<proteinExistence type="inferred from homology"/>
<protein>
    <submittedName>
        <fullName evidence="7">Uncharacterized protein</fullName>
    </submittedName>
</protein>
<feature type="transmembrane region" description="Helical" evidence="6">
    <location>
        <begin position="316"/>
        <end position="334"/>
    </location>
</feature>
<evidence type="ECO:0000256" key="5">
    <source>
        <dbReference type="ARBA" id="ARBA00023136"/>
    </source>
</evidence>
<evidence type="ECO:0000313" key="7">
    <source>
        <dbReference type="EMBL" id="KAG8470112.1"/>
    </source>
</evidence>
<keyword evidence="5 6" id="KW-0472">Membrane</keyword>
<dbReference type="Proteomes" id="UP000751190">
    <property type="component" value="Unassembled WGS sequence"/>
</dbReference>
<evidence type="ECO:0000256" key="3">
    <source>
        <dbReference type="ARBA" id="ARBA00022692"/>
    </source>
</evidence>
<dbReference type="OrthoDB" id="10009287at2759"/>
<evidence type="ECO:0000256" key="2">
    <source>
        <dbReference type="ARBA" id="ARBA00008573"/>
    </source>
</evidence>
<reference evidence="7" key="1">
    <citation type="submission" date="2021-05" db="EMBL/GenBank/DDBJ databases">
        <title>The genome of the haptophyte Pavlova lutheri (Diacronema luteri, Pavlovales) - a model for lipid biosynthesis in eukaryotic algae.</title>
        <authorList>
            <person name="Hulatt C.J."/>
            <person name="Posewitz M.C."/>
        </authorList>
    </citation>
    <scope>NUCLEOTIDE SEQUENCE</scope>
    <source>
        <strain evidence="7">NIVA-4/92</strain>
    </source>
</reference>
<keyword evidence="4 6" id="KW-1133">Transmembrane helix</keyword>
<dbReference type="AlphaFoldDB" id="A0A8J5XWT9"/>
<evidence type="ECO:0000256" key="4">
    <source>
        <dbReference type="ARBA" id="ARBA00022989"/>
    </source>
</evidence>
<keyword evidence="3 6" id="KW-0812">Transmembrane</keyword>
<accession>A0A8J5XWT9</accession>
<evidence type="ECO:0000256" key="6">
    <source>
        <dbReference type="SAM" id="Phobius"/>
    </source>
</evidence>
<sequence length="424" mass="46949">MPGLLLGVRLGTDAAKALSLGARASAPIVHAASRALGVVRALWAHRLATPFRWALVPFNWFFGKLITGDWVPSGPWMVIWMLLGFASSIQDYKRLLKLTMQLLMQKEGAACALCDSLMGLILKFDENSPEDIDCSELCPFGIKSCLSVCTSLIRALKESSRYPCVSIGMCPDVDEPPECVLRMPFFACEPRNMCRLVPAFPRPRCELLPGLAVWNKWKGVIQQNVGAFAFALAARPYCSDAGASPHFCVTRSTGVGFVCEVLALLLVVLAFFLSIHALETDGWDDDKQWLTFWIITFCLAVFERLTDVILSRYDTLYYGAKLGFVVWLIFFRGAERAYTRFRAFFVRTARLLDEIDRAVPQVQMLSQKLGALPGSAAPSKPKRLTDVVSSSRVAQKVSNAFRATVQLAAARPASLTTEDHESSF</sequence>
<evidence type="ECO:0000313" key="8">
    <source>
        <dbReference type="Proteomes" id="UP000751190"/>
    </source>
</evidence>
<comment type="similarity">
    <text evidence="2">Belongs to the DP1 family.</text>
</comment>
<feature type="transmembrane region" description="Helical" evidence="6">
    <location>
        <begin position="290"/>
        <end position="310"/>
    </location>
</feature>